<evidence type="ECO:0000313" key="2">
    <source>
        <dbReference type="EMBL" id="PVI04873.1"/>
    </source>
</evidence>
<feature type="chain" id="PRO_5016027139" description="Secreted protein" evidence="1">
    <location>
        <begin position="21"/>
        <end position="131"/>
    </location>
</feature>
<feature type="signal peptide" evidence="1">
    <location>
        <begin position="1"/>
        <end position="20"/>
    </location>
</feature>
<proteinExistence type="predicted"/>
<protein>
    <recommendedName>
        <fullName evidence="4">Secreted protein</fullName>
    </recommendedName>
</protein>
<name>A0A2V1E2U0_9PLEO</name>
<gene>
    <name evidence="2" type="ORF">DM02DRAFT_145445</name>
</gene>
<evidence type="ECO:0008006" key="4">
    <source>
        <dbReference type="Google" id="ProtNLM"/>
    </source>
</evidence>
<dbReference type="Proteomes" id="UP000244855">
    <property type="component" value="Unassembled WGS sequence"/>
</dbReference>
<keyword evidence="3" id="KW-1185">Reference proteome</keyword>
<sequence length="131" mass="14516">MMMSISSCLTLAIYIPPTHAYPTVKKTSECKKYRFNIPSLTGGRTTTSVPRLSQQTSFASQPHLRLHWIQADAYPAFLSRRRVCPGELMPPRLKNVVMGCGTGRCGCGVGRLSEPCRLVSSRQQVNECRVG</sequence>
<evidence type="ECO:0000256" key="1">
    <source>
        <dbReference type="SAM" id="SignalP"/>
    </source>
</evidence>
<dbReference type="EMBL" id="KZ805318">
    <property type="protein sequence ID" value="PVI04873.1"/>
    <property type="molecule type" value="Genomic_DNA"/>
</dbReference>
<dbReference type="AlphaFoldDB" id="A0A2V1E2U0"/>
<keyword evidence="1" id="KW-0732">Signal</keyword>
<evidence type="ECO:0000313" key="3">
    <source>
        <dbReference type="Proteomes" id="UP000244855"/>
    </source>
</evidence>
<accession>A0A2V1E2U0</accession>
<organism evidence="2 3">
    <name type="scientific">Periconia macrospinosa</name>
    <dbReference type="NCBI Taxonomy" id="97972"/>
    <lineage>
        <taxon>Eukaryota</taxon>
        <taxon>Fungi</taxon>
        <taxon>Dikarya</taxon>
        <taxon>Ascomycota</taxon>
        <taxon>Pezizomycotina</taxon>
        <taxon>Dothideomycetes</taxon>
        <taxon>Pleosporomycetidae</taxon>
        <taxon>Pleosporales</taxon>
        <taxon>Massarineae</taxon>
        <taxon>Periconiaceae</taxon>
        <taxon>Periconia</taxon>
    </lineage>
</organism>
<reference evidence="2 3" key="1">
    <citation type="journal article" date="2018" name="Sci. Rep.">
        <title>Comparative genomics provides insights into the lifestyle and reveals functional heterogeneity of dark septate endophytic fungi.</title>
        <authorList>
            <person name="Knapp D.G."/>
            <person name="Nemeth J.B."/>
            <person name="Barry K."/>
            <person name="Hainaut M."/>
            <person name="Henrissat B."/>
            <person name="Johnson J."/>
            <person name="Kuo A."/>
            <person name="Lim J.H.P."/>
            <person name="Lipzen A."/>
            <person name="Nolan M."/>
            <person name="Ohm R.A."/>
            <person name="Tamas L."/>
            <person name="Grigoriev I.V."/>
            <person name="Spatafora J.W."/>
            <person name="Nagy L.G."/>
            <person name="Kovacs G.M."/>
        </authorList>
    </citation>
    <scope>NUCLEOTIDE SEQUENCE [LARGE SCALE GENOMIC DNA]</scope>
    <source>
        <strain evidence="2 3">DSE2036</strain>
    </source>
</reference>